<keyword evidence="2" id="KW-1133">Transmembrane helix</keyword>
<evidence type="ECO:0000313" key="4">
    <source>
        <dbReference type="Proteomes" id="UP000193642"/>
    </source>
</evidence>
<evidence type="ECO:0000256" key="1">
    <source>
        <dbReference type="SAM" id="Coils"/>
    </source>
</evidence>
<reference evidence="3 4" key="1">
    <citation type="submission" date="2016-07" db="EMBL/GenBank/DDBJ databases">
        <title>Pervasive Adenine N6-methylation of Active Genes in Fungi.</title>
        <authorList>
            <consortium name="DOE Joint Genome Institute"/>
            <person name="Mondo S.J."/>
            <person name="Dannebaum R.O."/>
            <person name="Kuo R.C."/>
            <person name="Labutti K."/>
            <person name="Haridas S."/>
            <person name="Kuo A."/>
            <person name="Salamov A."/>
            <person name="Ahrendt S.R."/>
            <person name="Lipzen A."/>
            <person name="Sullivan W."/>
            <person name="Andreopoulos W.B."/>
            <person name="Clum A."/>
            <person name="Lindquist E."/>
            <person name="Daum C."/>
            <person name="Ramamoorthy G.K."/>
            <person name="Gryganskyi A."/>
            <person name="Culley D."/>
            <person name="Magnuson J.K."/>
            <person name="James T.Y."/>
            <person name="O'Malley M.A."/>
            <person name="Stajich J.E."/>
            <person name="Spatafora J.W."/>
            <person name="Visel A."/>
            <person name="Grigoriev I.V."/>
        </authorList>
    </citation>
    <scope>NUCLEOTIDE SEQUENCE [LARGE SCALE GENOMIC DNA]</scope>
    <source>
        <strain evidence="3 4">JEL800</strain>
    </source>
</reference>
<dbReference type="Proteomes" id="UP000193642">
    <property type="component" value="Unassembled WGS sequence"/>
</dbReference>
<evidence type="ECO:0000256" key="2">
    <source>
        <dbReference type="SAM" id="Phobius"/>
    </source>
</evidence>
<keyword evidence="2" id="KW-0812">Transmembrane</keyword>
<feature type="transmembrane region" description="Helical" evidence="2">
    <location>
        <begin position="157"/>
        <end position="176"/>
    </location>
</feature>
<accession>A0A1Y2B894</accession>
<evidence type="ECO:0000313" key="3">
    <source>
        <dbReference type="EMBL" id="ORY30964.1"/>
    </source>
</evidence>
<organism evidence="3 4">
    <name type="scientific">Rhizoclosmatium globosum</name>
    <dbReference type="NCBI Taxonomy" id="329046"/>
    <lineage>
        <taxon>Eukaryota</taxon>
        <taxon>Fungi</taxon>
        <taxon>Fungi incertae sedis</taxon>
        <taxon>Chytridiomycota</taxon>
        <taxon>Chytridiomycota incertae sedis</taxon>
        <taxon>Chytridiomycetes</taxon>
        <taxon>Chytridiales</taxon>
        <taxon>Chytriomycetaceae</taxon>
        <taxon>Rhizoclosmatium</taxon>
    </lineage>
</organism>
<comment type="caution">
    <text evidence="3">The sequence shown here is derived from an EMBL/GenBank/DDBJ whole genome shotgun (WGS) entry which is preliminary data.</text>
</comment>
<feature type="coiled-coil region" evidence="1">
    <location>
        <begin position="4"/>
        <end position="60"/>
    </location>
</feature>
<keyword evidence="2" id="KW-0472">Membrane</keyword>
<name>A0A1Y2B894_9FUNG</name>
<keyword evidence="1" id="KW-0175">Coiled coil</keyword>
<keyword evidence="4" id="KW-1185">Reference proteome</keyword>
<sequence length="185" mass="21153">MSEIEVVSRKIEHLEKERAEAKLSLENATWYEEGKRRVLLESATTELKGLRDKEAALIHERATVAGAKEKDWSDAPFYSKRLAKIGFVTPGEQYNTCPLMTGAFMAVGYSVNSFVRAREVFKMSNCPEGSEQWLLHKAKAWVTTEEAKNGQILIKRFQWRGSLALLIPVWVLGSWITKFSMRRKT</sequence>
<proteinExistence type="predicted"/>
<gene>
    <name evidence="3" type="ORF">BCR33DRAFT_857209</name>
</gene>
<dbReference type="AlphaFoldDB" id="A0A1Y2B894"/>
<dbReference type="EMBL" id="MCGO01000080">
    <property type="protein sequence ID" value="ORY30964.1"/>
    <property type="molecule type" value="Genomic_DNA"/>
</dbReference>
<protein>
    <submittedName>
        <fullName evidence="3">Uncharacterized protein</fullName>
    </submittedName>
</protein>
<dbReference type="OrthoDB" id="10300433at2759"/>